<feature type="transmembrane region" description="Helical" evidence="1">
    <location>
        <begin position="26"/>
        <end position="53"/>
    </location>
</feature>
<protein>
    <submittedName>
        <fullName evidence="2">Uncharacterized protein</fullName>
    </submittedName>
</protein>
<gene>
    <name evidence="2" type="ORF">RC083_03705</name>
</gene>
<dbReference type="Proteomes" id="UP001226574">
    <property type="component" value="Unassembled WGS sequence"/>
</dbReference>
<keyword evidence="3" id="KW-1185">Reference proteome</keyword>
<evidence type="ECO:0000313" key="3">
    <source>
        <dbReference type="Proteomes" id="UP001226574"/>
    </source>
</evidence>
<sequence>MTRNIALNLLILTAYKLDYVKLNDLLSIVGISPLNVKLFISLLISFPLVASLLEPDNQ</sequence>
<dbReference type="EMBL" id="JAVIFY010000002">
    <property type="protein sequence ID" value="MDQ9090697.1"/>
    <property type="molecule type" value="Genomic_DNA"/>
</dbReference>
<name>A0ABU1B913_PSEHA</name>
<reference evidence="2 3" key="1">
    <citation type="submission" date="2023-08" db="EMBL/GenBank/DDBJ databases">
        <title>Pseudoalteromonas haloplanktis LL1 genome.</title>
        <authorList>
            <person name="Wu S."/>
        </authorList>
    </citation>
    <scope>NUCLEOTIDE SEQUENCE [LARGE SCALE GENOMIC DNA]</scope>
    <source>
        <strain evidence="2 3">LL1</strain>
    </source>
</reference>
<keyword evidence="1" id="KW-0812">Transmembrane</keyword>
<keyword evidence="1" id="KW-0472">Membrane</keyword>
<comment type="caution">
    <text evidence="2">The sequence shown here is derived from an EMBL/GenBank/DDBJ whole genome shotgun (WGS) entry which is preliminary data.</text>
</comment>
<dbReference type="RefSeq" id="WP_309038437.1">
    <property type="nucleotide sequence ID" value="NZ_JAVIFY010000002.1"/>
</dbReference>
<proteinExistence type="predicted"/>
<organism evidence="2 3">
    <name type="scientific">Pseudoalteromonas haloplanktis</name>
    <name type="common">Alteromonas haloplanktis</name>
    <dbReference type="NCBI Taxonomy" id="228"/>
    <lineage>
        <taxon>Bacteria</taxon>
        <taxon>Pseudomonadati</taxon>
        <taxon>Pseudomonadota</taxon>
        <taxon>Gammaproteobacteria</taxon>
        <taxon>Alteromonadales</taxon>
        <taxon>Pseudoalteromonadaceae</taxon>
        <taxon>Pseudoalteromonas</taxon>
    </lineage>
</organism>
<keyword evidence="1" id="KW-1133">Transmembrane helix</keyword>
<evidence type="ECO:0000256" key="1">
    <source>
        <dbReference type="SAM" id="Phobius"/>
    </source>
</evidence>
<evidence type="ECO:0000313" key="2">
    <source>
        <dbReference type="EMBL" id="MDQ9090697.1"/>
    </source>
</evidence>
<accession>A0ABU1B913</accession>